<accession>A0AAD4JDW8</accession>
<reference evidence="1 2" key="1">
    <citation type="journal article" date="2021" name="Nat. Commun.">
        <title>Incipient diploidization of the medicinal plant Perilla within 10,000 years.</title>
        <authorList>
            <person name="Zhang Y."/>
            <person name="Shen Q."/>
            <person name="Leng L."/>
            <person name="Zhang D."/>
            <person name="Chen S."/>
            <person name="Shi Y."/>
            <person name="Ning Z."/>
            <person name="Chen S."/>
        </authorList>
    </citation>
    <scope>NUCLEOTIDE SEQUENCE [LARGE SCALE GENOMIC DNA]</scope>
    <source>
        <strain evidence="2">cv. PC099</strain>
    </source>
</reference>
<proteinExistence type="predicted"/>
<evidence type="ECO:0000313" key="1">
    <source>
        <dbReference type="EMBL" id="KAH6831995.1"/>
    </source>
</evidence>
<evidence type="ECO:0000313" key="2">
    <source>
        <dbReference type="Proteomes" id="UP001190926"/>
    </source>
</evidence>
<dbReference type="Proteomes" id="UP001190926">
    <property type="component" value="Unassembled WGS sequence"/>
</dbReference>
<comment type="caution">
    <text evidence="1">The sequence shown here is derived from an EMBL/GenBank/DDBJ whole genome shotgun (WGS) entry which is preliminary data.</text>
</comment>
<sequence>MSSAIETPYSDSFGVSATETASLRCRKVSDFEDKYGMVLPYFQKFEFEDEGDFDPKEYCENYCDTDDEEDIYEVANPRETLVKYVNQIRNSFGFDVDCVAPSWFNGSFTPVDLSMADNLGSIFNGANFAIKEISDETNETYALVEVEKAVLTRNRIMLLTLSTKKVVGNRNTNADAAMETIQAMVCRESDGSFELDQWRIKPAPVAEDA</sequence>
<dbReference type="EMBL" id="SDAM02000080">
    <property type="protein sequence ID" value="KAH6831995.1"/>
    <property type="molecule type" value="Genomic_DNA"/>
</dbReference>
<dbReference type="AlphaFoldDB" id="A0AAD4JDW8"/>
<name>A0AAD4JDW8_PERFH</name>
<protein>
    <submittedName>
        <fullName evidence="1">Uncharacterized protein</fullName>
    </submittedName>
</protein>
<organism evidence="1 2">
    <name type="scientific">Perilla frutescens var. hirtella</name>
    <name type="common">Perilla citriodora</name>
    <name type="synonym">Perilla setoyensis</name>
    <dbReference type="NCBI Taxonomy" id="608512"/>
    <lineage>
        <taxon>Eukaryota</taxon>
        <taxon>Viridiplantae</taxon>
        <taxon>Streptophyta</taxon>
        <taxon>Embryophyta</taxon>
        <taxon>Tracheophyta</taxon>
        <taxon>Spermatophyta</taxon>
        <taxon>Magnoliopsida</taxon>
        <taxon>eudicotyledons</taxon>
        <taxon>Gunneridae</taxon>
        <taxon>Pentapetalae</taxon>
        <taxon>asterids</taxon>
        <taxon>lamiids</taxon>
        <taxon>Lamiales</taxon>
        <taxon>Lamiaceae</taxon>
        <taxon>Nepetoideae</taxon>
        <taxon>Elsholtzieae</taxon>
        <taxon>Perilla</taxon>
    </lineage>
</organism>
<keyword evidence="2" id="KW-1185">Reference proteome</keyword>
<gene>
    <name evidence="1" type="ORF">C2S53_008271</name>
</gene>